<keyword evidence="3" id="KW-1185">Reference proteome</keyword>
<feature type="transmembrane region" description="Helical" evidence="1">
    <location>
        <begin position="20"/>
        <end position="39"/>
    </location>
</feature>
<gene>
    <name evidence="2" type="ORF">SAMN04488035_1826</name>
</gene>
<accession>A0A1I2GJ17</accession>
<keyword evidence="1" id="KW-0812">Transmembrane</keyword>
<keyword evidence="1" id="KW-1133">Transmembrane helix</keyword>
<proteinExistence type="predicted"/>
<sequence length="46" mass="4961">MTEATEDEPTDTLPRTGTDARVRSVIAAAPLLVGGGLMCPRRRLQH</sequence>
<dbReference type="EMBL" id="FONZ01000003">
    <property type="protein sequence ID" value="SFF17894.1"/>
    <property type="molecule type" value="Genomic_DNA"/>
</dbReference>
<keyword evidence="1" id="KW-0472">Membrane</keyword>
<organism evidence="2 3">
    <name type="scientific">Flavimobilis marinus</name>
    <dbReference type="NCBI Taxonomy" id="285351"/>
    <lineage>
        <taxon>Bacteria</taxon>
        <taxon>Bacillati</taxon>
        <taxon>Actinomycetota</taxon>
        <taxon>Actinomycetes</taxon>
        <taxon>Micrococcales</taxon>
        <taxon>Jonesiaceae</taxon>
        <taxon>Flavimobilis</taxon>
    </lineage>
</organism>
<evidence type="ECO:0000256" key="1">
    <source>
        <dbReference type="SAM" id="Phobius"/>
    </source>
</evidence>
<dbReference type="RefSeq" id="WP_177191331.1">
    <property type="nucleotide sequence ID" value="NZ_BNAN01000003.1"/>
</dbReference>
<evidence type="ECO:0000313" key="3">
    <source>
        <dbReference type="Proteomes" id="UP000198520"/>
    </source>
</evidence>
<dbReference type="AlphaFoldDB" id="A0A1I2GJ17"/>
<dbReference type="STRING" id="285351.SAMN04488035_1826"/>
<protein>
    <submittedName>
        <fullName evidence="2">Uncharacterized protein</fullName>
    </submittedName>
</protein>
<name>A0A1I2GJ17_9MICO</name>
<reference evidence="3" key="1">
    <citation type="submission" date="2016-10" db="EMBL/GenBank/DDBJ databases">
        <authorList>
            <person name="Varghese N."/>
            <person name="Submissions S."/>
        </authorList>
    </citation>
    <scope>NUCLEOTIDE SEQUENCE [LARGE SCALE GENOMIC DNA]</scope>
    <source>
        <strain evidence="3">DSM 19083</strain>
    </source>
</reference>
<dbReference type="Proteomes" id="UP000198520">
    <property type="component" value="Unassembled WGS sequence"/>
</dbReference>
<evidence type="ECO:0000313" key="2">
    <source>
        <dbReference type="EMBL" id="SFF17894.1"/>
    </source>
</evidence>